<dbReference type="OrthoDB" id="1160493at2"/>
<keyword evidence="2" id="KW-1185">Reference proteome</keyword>
<evidence type="ECO:0000313" key="2">
    <source>
        <dbReference type="Proteomes" id="UP000323136"/>
    </source>
</evidence>
<accession>A0A5S5DWC3</accession>
<dbReference type="RefSeq" id="WP_148870120.1">
    <property type="nucleotide sequence ID" value="NZ_VNIA01000002.1"/>
</dbReference>
<organism evidence="1 2">
    <name type="scientific">Tenacibaculum adriaticum</name>
    <dbReference type="NCBI Taxonomy" id="413713"/>
    <lineage>
        <taxon>Bacteria</taxon>
        <taxon>Pseudomonadati</taxon>
        <taxon>Bacteroidota</taxon>
        <taxon>Flavobacteriia</taxon>
        <taxon>Flavobacteriales</taxon>
        <taxon>Flavobacteriaceae</taxon>
        <taxon>Tenacibaculum</taxon>
    </lineage>
</organism>
<evidence type="ECO:0008006" key="3">
    <source>
        <dbReference type="Google" id="ProtNLM"/>
    </source>
</evidence>
<comment type="caution">
    <text evidence="1">The sequence shown here is derived from an EMBL/GenBank/DDBJ whole genome shotgun (WGS) entry which is preliminary data.</text>
</comment>
<dbReference type="AlphaFoldDB" id="A0A5S5DWC3"/>
<reference evidence="1 2" key="1">
    <citation type="submission" date="2019-07" db="EMBL/GenBank/DDBJ databases">
        <title>Genomic Encyclopedia of Type Strains, Phase IV (KMG-IV): sequencing the most valuable type-strain genomes for metagenomic binning, comparative biology and taxonomic classification.</title>
        <authorList>
            <person name="Goeker M."/>
        </authorList>
    </citation>
    <scope>NUCLEOTIDE SEQUENCE [LARGE SCALE GENOMIC DNA]</scope>
    <source>
        <strain evidence="1 2">DSM 18961</strain>
    </source>
</reference>
<name>A0A5S5DWC3_9FLAO</name>
<proteinExistence type="predicted"/>
<dbReference type="EMBL" id="VNIA01000002">
    <property type="protein sequence ID" value="TYP99366.1"/>
    <property type="molecule type" value="Genomic_DNA"/>
</dbReference>
<evidence type="ECO:0000313" key="1">
    <source>
        <dbReference type="EMBL" id="TYP99366.1"/>
    </source>
</evidence>
<sequence length="162" mass="18439">MKKIFTLLFLITFSTIVGQEKQSDFWENVRFGGGIGLGFGNNNTTIAVSPTAVYDFNEQFSLGVSLGYIYNKRGDYKSNVFSGSLLSLYRPYTNIEFSGEFEQLFVNQKFAIATDNYNYPALYLGAAYRTRNVSFGLRYDVLYNENKSIYTSAVSPIIRIFF</sequence>
<dbReference type="Proteomes" id="UP000323136">
    <property type="component" value="Unassembled WGS sequence"/>
</dbReference>
<protein>
    <recommendedName>
        <fullName evidence="3">Alpha-ketoglutarate decarboxylase</fullName>
    </recommendedName>
</protein>
<gene>
    <name evidence="1" type="ORF">C7447_102688</name>
</gene>